<protein>
    <submittedName>
        <fullName evidence="1">Uncharacterized protein</fullName>
    </submittedName>
</protein>
<gene>
    <name evidence="1" type="ORF">RchiOBHm_Chr7g0236271</name>
</gene>
<reference evidence="1 2" key="1">
    <citation type="journal article" date="2018" name="Nat. Genet.">
        <title>The Rosa genome provides new insights in the design of modern roses.</title>
        <authorList>
            <person name="Bendahmane M."/>
        </authorList>
    </citation>
    <scope>NUCLEOTIDE SEQUENCE [LARGE SCALE GENOMIC DNA]</scope>
    <source>
        <strain evidence="2">cv. Old Blush</strain>
    </source>
</reference>
<evidence type="ECO:0000313" key="2">
    <source>
        <dbReference type="Proteomes" id="UP000238479"/>
    </source>
</evidence>
<evidence type="ECO:0000313" key="1">
    <source>
        <dbReference type="EMBL" id="PRQ21172.1"/>
    </source>
</evidence>
<sequence>MVGDHPRHFLLDRRELWKLYREFVVAGKLWLSEYGSGLGSAQGSRLPDRGSTRMAIAGSGLEEIAPVARSSWTIRSFPSWSIGGGGLAVVQSGSLRSGLVDLWSGGVFWGGCRTMVEVVRPLGWSGRGGVVVVARQKLAWAWLVGWRTLAIFPNNWA</sequence>
<dbReference type="Gramene" id="PRQ21172">
    <property type="protein sequence ID" value="PRQ21172"/>
    <property type="gene ID" value="RchiOBHm_Chr7g0236271"/>
</dbReference>
<dbReference type="AlphaFoldDB" id="A0A2P6PGW9"/>
<accession>A0A2P6PGW9</accession>
<comment type="caution">
    <text evidence="1">The sequence shown here is derived from an EMBL/GenBank/DDBJ whole genome shotgun (WGS) entry which is preliminary data.</text>
</comment>
<organism evidence="1 2">
    <name type="scientific">Rosa chinensis</name>
    <name type="common">China rose</name>
    <dbReference type="NCBI Taxonomy" id="74649"/>
    <lineage>
        <taxon>Eukaryota</taxon>
        <taxon>Viridiplantae</taxon>
        <taxon>Streptophyta</taxon>
        <taxon>Embryophyta</taxon>
        <taxon>Tracheophyta</taxon>
        <taxon>Spermatophyta</taxon>
        <taxon>Magnoliopsida</taxon>
        <taxon>eudicotyledons</taxon>
        <taxon>Gunneridae</taxon>
        <taxon>Pentapetalae</taxon>
        <taxon>rosids</taxon>
        <taxon>fabids</taxon>
        <taxon>Rosales</taxon>
        <taxon>Rosaceae</taxon>
        <taxon>Rosoideae</taxon>
        <taxon>Rosoideae incertae sedis</taxon>
        <taxon>Rosa</taxon>
    </lineage>
</organism>
<dbReference type="Proteomes" id="UP000238479">
    <property type="component" value="Chromosome 7"/>
</dbReference>
<proteinExistence type="predicted"/>
<name>A0A2P6PGW9_ROSCH</name>
<dbReference type="EMBL" id="PDCK01000045">
    <property type="protein sequence ID" value="PRQ21172.1"/>
    <property type="molecule type" value="Genomic_DNA"/>
</dbReference>
<keyword evidence="2" id="KW-1185">Reference proteome</keyword>